<accession>A0A7K1YFN8</accession>
<dbReference type="Pfam" id="PF02585">
    <property type="entry name" value="PIG-L"/>
    <property type="match status" value="1"/>
</dbReference>
<dbReference type="InterPro" id="IPR024078">
    <property type="entry name" value="LmbE-like_dom_sf"/>
</dbReference>
<dbReference type="PANTHER" id="PTHR12993:SF30">
    <property type="entry name" value="N-ACETYL-ALPHA-D-GLUCOSAMINYL L-MALATE DEACETYLASE 1"/>
    <property type="match status" value="1"/>
</dbReference>
<name>A0A7K1YFN8_9SPHI</name>
<evidence type="ECO:0000313" key="2">
    <source>
        <dbReference type="Proteomes" id="UP000466586"/>
    </source>
</evidence>
<dbReference type="GO" id="GO:0016811">
    <property type="term" value="F:hydrolase activity, acting on carbon-nitrogen (but not peptide) bonds, in linear amides"/>
    <property type="evidence" value="ECO:0007669"/>
    <property type="project" value="TreeGrafter"/>
</dbReference>
<dbReference type="Gene3D" id="3.40.50.10320">
    <property type="entry name" value="LmbE-like"/>
    <property type="match status" value="1"/>
</dbReference>
<dbReference type="RefSeq" id="WP_160846098.1">
    <property type="nucleotide sequence ID" value="NZ_WVHT01000011.1"/>
</dbReference>
<dbReference type="SUPFAM" id="SSF102588">
    <property type="entry name" value="LmbE-like"/>
    <property type="match status" value="1"/>
</dbReference>
<organism evidence="1 2">
    <name type="scientific">Hufsiella arboris</name>
    <dbReference type="NCBI Taxonomy" id="2695275"/>
    <lineage>
        <taxon>Bacteria</taxon>
        <taxon>Pseudomonadati</taxon>
        <taxon>Bacteroidota</taxon>
        <taxon>Sphingobacteriia</taxon>
        <taxon>Sphingobacteriales</taxon>
        <taxon>Sphingobacteriaceae</taxon>
        <taxon>Hufsiella</taxon>
    </lineage>
</organism>
<dbReference type="Proteomes" id="UP000466586">
    <property type="component" value="Unassembled WGS sequence"/>
</dbReference>
<keyword evidence="2" id="KW-1185">Reference proteome</keyword>
<dbReference type="PANTHER" id="PTHR12993">
    <property type="entry name" value="N-ACETYLGLUCOSAMINYL-PHOSPHATIDYLINOSITOL DE-N-ACETYLASE-RELATED"/>
    <property type="match status" value="1"/>
</dbReference>
<dbReference type="AlphaFoldDB" id="A0A7K1YFN8"/>
<gene>
    <name evidence="1" type="ORF">GS399_18245</name>
</gene>
<sequence>MVISNKNILVIIAHPDDETIGCGGLLSKAAAQNAHCKVLLPLQRGDKRGIANWERLIAQLRSACDILGAELIISEQMVPDITAELYVHQLYGLINSYVDWAEIILTHWHGDSHQAHRAISRAVELATRPFRTHKTVLFFEIATSTDQAFTNTFSPNCFVELSPLDVENKKRAMLQYDTEMDAGRTPANLENQLRLRGAQSGQDFAEAYVIARHFF</sequence>
<evidence type="ECO:0000313" key="1">
    <source>
        <dbReference type="EMBL" id="MXV52918.1"/>
    </source>
</evidence>
<proteinExistence type="predicted"/>
<reference evidence="1 2" key="1">
    <citation type="submission" date="2019-11" db="EMBL/GenBank/DDBJ databases">
        <title>Pedobacter sp. HMF7647 Genome sequencing and assembly.</title>
        <authorList>
            <person name="Kang H."/>
            <person name="Kim H."/>
            <person name="Joh K."/>
        </authorList>
    </citation>
    <scope>NUCLEOTIDE SEQUENCE [LARGE SCALE GENOMIC DNA]</scope>
    <source>
        <strain evidence="1 2">HMF7647</strain>
    </source>
</reference>
<evidence type="ECO:0008006" key="3">
    <source>
        <dbReference type="Google" id="ProtNLM"/>
    </source>
</evidence>
<dbReference type="InterPro" id="IPR003737">
    <property type="entry name" value="GlcNAc_PI_deacetylase-related"/>
</dbReference>
<protein>
    <recommendedName>
        <fullName evidence="3">PIG-L family deacetylase</fullName>
    </recommendedName>
</protein>
<dbReference type="EMBL" id="WVHT01000011">
    <property type="protein sequence ID" value="MXV52918.1"/>
    <property type="molecule type" value="Genomic_DNA"/>
</dbReference>
<comment type="caution">
    <text evidence="1">The sequence shown here is derived from an EMBL/GenBank/DDBJ whole genome shotgun (WGS) entry which is preliminary data.</text>
</comment>